<keyword evidence="3" id="KW-1185">Reference proteome</keyword>
<feature type="transmembrane region" description="Helical" evidence="1">
    <location>
        <begin position="35"/>
        <end position="58"/>
    </location>
</feature>
<keyword evidence="1" id="KW-1133">Transmembrane helix</keyword>
<dbReference type="RefSeq" id="WP_176009877.1">
    <property type="nucleotide sequence ID" value="NZ_CP041372.2"/>
</dbReference>
<proteinExistence type="predicted"/>
<name>A0A859FGW2_9BACI</name>
<evidence type="ECO:0000313" key="3">
    <source>
        <dbReference type="Proteomes" id="UP000318138"/>
    </source>
</evidence>
<evidence type="ECO:0000313" key="2">
    <source>
        <dbReference type="EMBL" id="QKS71894.1"/>
    </source>
</evidence>
<keyword evidence="1" id="KW-0472">Membrane</keyword>
<dbReference type="KEGG" id="psua:FLK61_35085"/>
<dbReference type="EMBL" id="CP041372">
    <property type="protein sequence ID" value="QKS71894.1"/>
    <property type="molecule type" value="Genomic_DNA"/>
</dbReference>
<evidence type="ECO:0000256" key="1">
    <source>
        <dbReference type="SAM" id="Phobius"/>
    </source>
</evidence>
<dbReference type="Proteomes" id="UP000318138">
    <property type="component" value="Chromosome"/>
</dbReference>
<keyword evidence="1" id="KW-0812">Transmembrane</keyword>
<protein>
    <submittedName>
        <fullName evidence="2">Uncharacterized protein</fullName>
    </submittedName>
</protein>
<sequence>MEDIIIRMNEIELRFNALSDRIELFQENISNNITWFYSLLGVFVALIGAVGIALYFLVNNAVKAGIEKGINKVETEAMEQINLMKESNREFKINLESYNKDFRSLIKSEFNSISKNNSQIGYMRGTSTVQDSTFKLVVPRNFSANRIILFQVFTRDGLRVNDSLYNFTEDGEGGLNIVLKNIKNSYVYWEVIFEY</sequence>
<gene>
    <name evidence="2" type="ORF">FLK61_35085</name>
</gene>
<accession>A0A859FGW2</accession>
<reference evidence="3" key="1">
    <citation type="submission" date="2019-07" db="EMBL/GenBank/DDBJ databases">
        <title>Bacillus alkalisoli sp. nov. isolated from saline soil.</title>
        <authorList>
            <person name="Sun J.-Q."/>
            <person name="Xu L."/>
        </authorList>
    </citation>
    <scope>NUCLEOTIDE SEQUENCE [LARGE SCALE GENOMIC DNA]</scope>
    <source>
        <strain evidence="3">M4U3P1</strain>
    </source>
</reference>
<organism evidence="2 3">
    <name type="scientific">Paenalkalicoccus suaedae</name>
    <dbReference type="NCBI Taxonomy" id="2592382"/>
    <lineage>
        <taxon>Bacteria</taxon>
        <taxon>Bacillati</taxon>
        <taxon>Bacillota</taxon>
        <taxon>Bacilli</taxon>
        <taxon>Bacillales</taxon>
        <taxon>Bacillaceae</taxon>
        <taxon>Paenalkalicoccus</taxon>
    </lineage>
</organism>
<dbReference type="AlphaFoldDB" id="A0A859FGW2"/>